<dbReference type="AlphaFoldDB" id="A0A9D1WAG0"/>
<dbReference type="Pfam" id="PF02581">
    <property type="entry name" value="TMP-TENI"/>
    <property type="match status" value="1"/>
</dbReference>
<evidence type="ECO:0000259" key="3">
    <source>
        <dbReference type="Pfam" id="PF02581"/>
    </source>
</evidence>
<protein>
    <submittedName>
        <fullName evidence="4">Thiamine phosphate synthase</fullName>
    </submittedName>
</protein>
<dbReference type="InterPro" id="IPR036206">
    <property type="entry name" value="ThiamineP_synth_sf"/>
</dbReference>
<name>A0A9D1WAG0_9SPHI</name>
<proteinExistence type="predicted"/>
<gene>
    <name evidence="4" type="ORF">H9853_10025</name>
</gene>
<evidence type="ECO:0000313" key="5">
    <source>
        <dbReference type="Proteomes" id="UP000824156"/>
    </source>
</evidence>
<dbReference type="GO" id="GO:0004789">
    <property type="term" value="F:thiamine-phosphate diphosphorylase activity"/>
    <property type="evidence" value="ECO:0007669"/>
    <property type="project" value="TreeGrafter"/>
</dbReference>
<dbReference type="Gene3D" id="3.20.20.70">
    <property type="entry name" value="Aldolase class I"/>
    <property type="match status" value="1"/>
</dbReference>
<dbReference type="CDD" id="cd00564">
    <property type="entry name" value="TMP_TenI"/>
    <property type="match status" value="1"/>
</dbReference>
<reference evidence="4" key="1">
    <citation type="journal article" date="2021" name="PeerJ">
        <title>Extensive microbial diversity within the chicken gut microbiome revealed by metagenomics and culture.</title>
        <authorList>
            <person name="Gilroy R."/>
            <person name="Ravi A."/>
            <person name="Getino M."/>
            <person name="Pursley I."/>
            <person name="Horton D.L."/>
            <person name="Alikhan N.F."/>
            <person name="Baker D."/>
            <person name="Gharbi K."/>
            <person name="Hall N."/>
            <person name="Watson M."/>
            <person name="Adriaenssens E.M."/>
            <person name="Foster-Nyarko E."/>
            <person name="Jarju S."/>
            <person name="Secka A."/>
            <person name="Antonio M."/>
            <person name="Oren A."/>
            <person name="Chaudhuri R.R."/>
            <person name="La Ragione R."/>
            <person name="Hildebrand F."/>
            <person name="Pallen M.J."/>
        </authorList>
    </citation>
    <scope>NUCLEOTIDE SEQUENCE</scope>
    <source>
        <strain evidence="4">1719</strain>
    </source>
</reference>
<dbReference type="SUPFAM" id="SSF51391">
    <property type="entry name" value="Thiamin phosphate synthase"/>
    <property type="match status" value="1"/>
</dbReference>
<keyword evidence="2" id="KW-0784">Thiamine biosynthesis</keyword>
<evidence type="ECO:0000256" key="2">
    <source>
        <dbReference type="ARBA" id="ARBA00022977"/>
    </source>
</evidence>
<comment type="caution">
    <text evidence="4">The sequence shown here is derived from an EMBL/GenBank/DDBJ whole genome shotgun (WGS) entry which is preliminary data.</text>
</comment>
<accession>A0A9D1WAG0</accession>
<organism evidence="4 5">
    <name type="scientific">Candidatus Sphingobacterium stercoripullorum</name>
    <dbReference type="NCBI Taxonomy" id="2838759"/>
    <lineage>
        <taxon>Bacteria</taxon>
        <taxon>Pseudomonadati</taxon>
        <taxon>Bacteroidota</taxon>
        <taxon>Sphingobacteriia</taxon>
        <taxon>Sphingobacteriales</taxon>
        <taxon>Sphingobacteriaceae</taxon>
        <taxon>Sphingobacterium</taxon>
    </lineage>
</organism>
<feature type="domain" description="Thiamine phosphate synthase/TenI" evidence="3">
    <location>
        <begin position="8"/>
        <end position="188"/>
    </location>
</feature>
<dbReference type="GO" id="GO:0005737">
    <property type="term" value="C:cytoplasm"/>
    <property type="evidence" value="ECO:0007669"/>
    <property type="project" value="TreeGrafter"/>
</dbReference>
<dbReference type="InterPro" id="IPR013785">
    <property type="entry name" value="Aldolase_TIM"/>
</dbReference>
<reference evidence="4" key="2">
    <citation type="submission" date="2021-04" db="EMBL/GenBank/DDBJ databases">
        <authorList>
            <person name="Gilroy R."/>
        </authorList>
    </citation>
    <scope>NUCLEOTIDE SEQUENCE</scope>
    <source>
        <strain evidence="4">1719</strain>
    </source>
</reference>
<evidence type="ECO:0000313" key="4">
    <source>
        <dbReference type="EMBL" id="HIX55354.1"/>
    </source>
</evidence>
<dbReference type="GO" id="GO:0009228">
    <property type="term" value="P:thiamine biosynthetic process"/>
    <property type="evidence" value="ECO:0007669"/>
    <property type="project" value="UniProtKB-KW"/>
</dbReference>
<dbReference type="InterPro" id="IPR022998">
    <property type="entry name" value="ThiamineP_synth_TenI"/>
</dbReference>
<dbReference type="EMBL" id="DXEZ01000277">
    <property type="protein sequence ID" value="HIX55354.1"/>
    <property type="molecule type" value="Genomic_DNA"/>
</dbReference>
<sequence length="206" mass="23647">MKTINKGIYLVIDPDKDKSELINQLLKIKDQKLSAIQIWDNFKPGRTYTDLLSSIKQLFKDSDTPIFINNRIDLMVEFGFDGVHFDEIPIHKKEIEAQINRPFLKGLTLTNDLDALLEESDWQFDYVSFCSIFQSPTSNSCELVDFETIVRCKELKEVSIFLSGGITPDNMEELKELNYDGIAVVSGIMNAENPLKSLKLYKEKLK</sequence>
<evidence type="ECO:0000256" key="1">
    <source>
        <dbReference type="ARBA" id="ARBA00004948"/>
    </source>
</evidence>
<dbReference type="Proteomes" id="UP000824156">
    <property type="component" value="Unassembled WGS sequence"/>
</dbReference>
<dbReference type="PANTHER" id="PTHR20857:SF23">
    <property type="entry name" value="THIAMINE BIOSYNTHETIC BIFUNCTIONAL ENZYME"/>
    <property type="match status" value="1"/>
</dbReference>
<dbReference type="PANTHER" id="PTHR20857">
    <property type="entry name" value="THIAMINE-PHOSPHATE PYROPHOSPHORYLASE"/>
    <property type="match status" value="1"/>
</dbReference>
<comment type="pathway">
    <text evidence="1">Cofactor biosynthesis; thiamine diphosphate biosynthesis.</text>
</comment>